<protein>
    <recommendedName>
        <fullName evidence="5">DUF3558 domain-containing protein</fullName>
    </recommendedName>
</protein>
<comment type="caution">
    <text evidence="3">The sequence shown here is derived from an EMBL/GenBank/DDBJ whole genome shotgun (WGS) entry which is preliminary data.</text>
</comment>
<dbReference type="EMBL" id="JAPZPY010000003">
    <property type="protein sequence ID" value="MCZ8379065.1"/>
    <property type="molecule type" value="Genomic_DNA"/>
</dbReference>
<evidence type="ECO:0000313" key="4">
    <source>
        <dbReference type="Proteomes" id="UP001142153"/>
    </source>
</evidence>
<reference evidence="3" key="1">
    <citation type="submission" date="2022-12" db="EMBL/GenBank/DDBJ databases">
        <authorList>
            <person name="Deng Y."/>
            <person name="Zhang Y.-Q."/>
        </authorList>
    </citation>
    <scope>NUCLEOTIDE SEQUENCE</scope>
    <source>
        <strain evidence="3">CPCC 205372</strain>
    </source>
</reference>
<dbReference type="RefSeq" id="WP_269893792.1">
    <property type="nucleotide sequence ID" value="NZ_JAPZPY010000003.1"/>
</dbReference>
<proteinExistence type="predicted"/>
<keyword evidence="4" id="KW-1185">Reference proteome</keyword>
<gene>
    <name evidence="3" type="ORF">O6P37_09345</name>
</gene>
<feature type="region of interest" description="Disordered" evidence="1">
    <location>
        <begin position="21"/>
        <end position="41"/>
    </location>
</feature>
<evidence type="ECO:0008006" key="5">
    <source>
        <dbReference type="Google" id="ProtNLM"/>
    </source>
</evidence>
<feature type="chain" id="PRO_5046625872" description="DUF3558 domain-containing protein" evidence="2">
    <location>
        <begin position="21"/>
        <end position="315"/>
    </location>
</feature>
<sequence>MKVVLLRIAVAVAAVLTACAPDDSAPAKSPEPPPSAPAGQDRLGVIQSLRNVDPCALYGDASAVAGQPLTVEGHSMPLSCDAHTVDGDREVEVNIGVNVATVPPVETPAWAERLDIDGVDVAVTSALEAPDAPPRDDVVSWTCGVLAAYSDSTRLIVHASAPPEADACAVGEDVMRTAIREFAERPGWGSTDFPTTVLTGADPCAAPERLRSTQRVDIDVASSSVSTCAFTLDNSDMVTTSSTYLRPEHLDYSTDHFDIGGHRVAGDAASGVFDVVVGPEFQVAGERLVPTMNIVDLSLDMNRIRTVARAIAEQY</sequence>
<feature type="signal peptide" evidence="2">
    <location>
        <begin position="1"/>
        <end position="20"/>
    </location>
</feature>
<dbReference type="Proteomes" id="UP001142153">
    <property type="component" value="Unassembled WGS sequence"/>
</dbReference>
<organism evidence="3 4">
    <name type="scientific">Mycobacterium hippophais</name>
    <dbReference type="NCBI Taxonomy" id="3016340"/>
    <lineage>
        <taxon>Bacteria</taxon>
        <taxon>Bacillati</taxon>
        <taxon>Actinomycetota</taxon>
        <taxon>Actinomycetes</taxon>
        <taxon>Mycobacteriales</taxon>
        <taxon>Mycobacteriaceae</taxon>
        <taxon>Mycobacterium</taxon>
    </lineage>
</organism>
<evidence type="ECO:0000313" key="3">
    <source>
        <dbReference type="EMBL" id="MCZ8379065.1"/>
    </source>
</evidence>
<dbReference type="PROSITE" id="PS51257">
    <property type="entry name" value="PROKAR_LIPOPROTEIN"/>
    <property type="match status" value="1"/>
</dbReference>
<keyword evidence="2" id="KW-0732">Signal</keyword>
<evidence type="ECO:0000256" key="1">
    <source>
        <dbReference type="SAM" id="MobiDB-lite"/>
    </source>
</evidence>
<accession>A0ABT4PR68</accession>
<evidence type="ECO:0000256" key="2">
    <source>
        <dbReference type="SAM" id="SignalP"/>
    </source>
</evidence>
<name>A0ABT4PR68_9MYCO</name>